<dbReference type="EMBL" id="CP019343">
    <property type="protein sequence ID" value="ARN74648.1"/>
    <property type="molecule type" value="Genomic_DNA"/>
</dbReference>
<dbReference type="PANTHER" id="PTHR13696">
    <property type="entry name" value="P-LOOP CONTAINING NUCLEOSIDE TRIPHOSPHATE HYDROLASE"/>
    <property type="match status" value="1"/>
</dbReference>
<sequence>MHVVTVNTKGGCGKTLLATQLACYYASSGKSVAIFDHDSQQSSKDWVKARPKRCAPISAVAAYAGEMHNANADIVIHDMPAGYDVRDLQKDVPDVKKILIPIMPSPTDMRVVWRFCMMLSYTGLLESDIEIGFVVNRFRANASFNDVLMKFLNRLDVPVVGYIRDTQNYIHANNRGLGIFDLPRARTAVDRKSWEPVIEWLQDIDDETFAQELMVDIVQKQLALV</sequence>
<dbReference type="Proteomes" id="UP000193450">
    <property type="component" value="Chromosome"/>
</dbReference>
<dbReference type="OrthoDB" id="69313at2"/>
<evidence type="ECO:0000313" key="2">
    <source>
        <dbReference type="EMBL" id="ARN74648.1"/>
    </source>
</evidence>
<dbReference type="Gene3D" id="3.40.50.300">
    <property type="entry name" value="P-loop containing nucleotide triphosphate hydrolases"/>
    <property type="match status" value="1"/>
</dbReference>
<dbReference type="RefSeq" id="WP_085758798.1">
    <property type="nucleotide sequence ID" value="NZ_CP019343.1"/>
</dbReference>
<accession>A0A1X9N989</accession>
<protein>
    <recommendedName>
        <fullName evidence="1">CobQ/CobB/MinD/ParA nucleotide binding domain-containing protein</fullName>
    </recommendedName>
</protein>
<dbReference type="SUPFAM" id="SSF52540">
    <property type="entry name" value="P-loop containing nucleoside triphosphate hydrolases"/>
    <property type="match status" value="1"/>
</dbReference>
<dbReference type="InterPro" id="IPR002586">
    <property type="entry name" value="CobQ/CobB/MinD/ParA_Nub-bd_dom"/>
</dbReference>
<dbReference type="Pfam" id="PF01656">
    <property type="entry name" value="CbiA"/>
    <property type="match status" value="1"/>
</dbReference>
<dbReference type="KEGG" id="osg:BST96_11250"/>
<evidence type="ECO:0000259" key="1">
    <source>
        <dbReference type="Pfam" id="PF01656"/>
    </source>
</evidence>
<keyword evidence="3" id="KW-1185">Reference proteome</keyword>
<reference evidence="2 3" key="1">
    <citation type="submission" date="2016-11" db="EMBL/GenBank/DDBJ databases">
        <title>Trade-off between light-utilization and light-protection in marine flavobacteria.</title>
        <authorList>
            <person name="Kumagai Y."/>
        </authorList>
    </citation>
    <scope>NUCLEOTIDE SEQUENCE [LARGE SCALE GENOMIC DNA]</scope>
    <source>
        <strain evidence="2 3">NBRC 107125</strain>
    </source>
</reference>
<feature type="domain" description="CobQ/CobB/MinD/ParA nucleotide binding" evidence="1">
    <location>
        <begin position="4"/>
        <end position="177"/>
    </location>
</feature>
<dbReference type="AlphaFoldDB" id="A0A1X9N989"/>
<name>A0A1X9N989_9GAMM</name>
<dbReference type="CDD" id="cd02042">
    <property type="entry name" value="ParAB_family"/>
    <property type="match status" value="1"/>
</dbReference>
<dbReference type="STRING" id="716816.BST96_11250"/>
<organism evidence="2 3">
    <name type="scientific">Oceanicoccus sagamiensis</name>
    <dbReference type="NCBI Taxonomy" id="716816"/>
    <lineage>
        <taxon>Bacteria</taxon>
        <taxon>Pseudomonadati</taxon>
        <taxon>Pseudomonadota</taxon>
        <taxon>Gammaproteobacteria</taxon>
        <taxon>Cellvibrionales</taxon>
        <taxon>Spongiibacteraceae</taxon>
        <taxon>Oceanicoccus</taxon>
    </lineage>
</organism>
<evidence type="ECO:0000313" key="3">
    <source>
        <dbReference type="Proteomes" id="UP000193450"/>
    </source>
</evidence>
<dbReference type="PANTHER" id="PTHR13696:SF96">
    <property type="entry name" value="COBQ_COBB_MIND_PARA NUCLEOTIDE BINDING DOMAIN-CONTAINING PROTEIN"/>
    <property type="match status" value="1"/>
</dbReference>
<gene>
    <name evidence="2" type="ORF">BST96_11250</name>
</gene>
<dbReference type="InterPro" id="IPR050678">
    <property type="entry name" value="DNA_Partitioning_ATPase"/>
</dbReference>
<dbReference type="InterPro" id="IPR027417">
    <property type="entry name" value="P-loop_NTPase"/>
</dbReference>
<proteinExistence type="predicted"/>